<evidence type="ECO:0000256" key="3">
    <source>
        <dbReference type="ARBA" id="ARBA00023163"/>
    </source>
</evidence>
<gene>
    <name evidence="5" type="ORF">SAMN05421811_115237</name>
</gene>
<dbReference type="InterPro" id="IPR050109">
    <property type="entry name" value="HTH-type_TetR-like_transc_reg"/>
</dbReference>
<dbReference type="Gene3D" id="1.10.357.10">
    <property type="entry name" value="Tetracycline Repressor, domain 2"/>
    <property type="match status" value="1"/>
</dbReference>
<dbReference type="Pfam" id="PF00440">
    <property type="entry name" value="TetR_N"/>
    <property type="match status" value="1"/>
</dbReference>
<organism evidence="5 6">
    <name type="scientific">Nonomuraea wenchangensis</name>
    <dbReference type="NCBI Taxonomy" id="568860"/>
    <lineage>
        <taxon>Bacteria</taxon>
        <taxon>Bacillati</taxon>
        <taxon>Actinomycetota</taxon>
        <taxon>Actinomycetes</taxon>
        <taxon>Streptosporangiales</taxon>
        <taxon>Streptosporangiaceae</taxon>
        <taxon>Nonomuraea</taxon>
    </lineage>
</organism>
<keyword evidence="2" id="KW-0238">DNA-binding</keyword>
<sequence length="209" mass="22737">MRVTSGGHTFTGAARRAQIVAATIDTIAELGYNQASFARIAARAGLSSTRLISYHFAGKDELMAAVLAEVLGELSRHMTEQVGAAPDARGRLRAYITGLVGFVAGHRARMKAVMEIFLHPRGERAFYGPEQDGDTLRHLEAILRDGQERGEFRPFDTFVMAAAIQRSIDGLPFLLQTRPELDLEVYARELATAFDLATRAPAGLTPSPP</sequence>
<proteinExistence type="predicted"/>
<dbReference type="SUPFAM" id="SSF48498">
    <property type="entry name" value="Tetracyclin repressor-like, C-terminal domain"/>
    <property type="match status" value="1"/>
</dbReference>
<dbReference type="OrthoDB" id="9806334at2"/>
<dbReference type="SUPFAM" id="SSF46689">
    <property type="entry name" value="Homeodomain-like"/>
    <property type="match status" value="1"/>
</dbReference>
<evidence type="ECO:0000256" key="1">
    <source>
        <dbReference type="ARBA" id="ARBA00023015"/>
    </source>
</evidence>
<dbReference type="InterPro" id="IPR036271">
    <property type="entry name" value="Tet_transcr_reg_TetR-rel_C_sf"/>
</dbReference>
<reference evidence="5 6" key="1">
    <citation type="submission" date="2016-10" db="EMBL/GenBank/DDBJ databases">
        <authorList>
            <person name="de Groot N.N."/>
        </authorList>
    </citation>
    <scope>NUCLEOTIDE SEQUENCE [LARGE SCALE GENOMIC DNA]</scope>
    <source>
        <strain evidence="5 6">CGMCC 4.5598</strain>
    </source>
</reference>
<evidence type="ECO:0000313" key="6">
    <source>
        <dbReference type="Proteomes" id="UP000199361"/>
    </source>
</evidence>
<accession>A0A1I0LE92</accession>
<name>A0A1I0LE92_9ACTN</name>
<evidence type="ECO:0000259" key="4">
    <source>
        <dbReference type="Pfam" id="PF00440"/>
    </source>
</evidence>
<dbReference type="PANTHER" id="PTHR30055">
    <property type="entry name" value="HTH-TYPE TRANSCRIPTIONAL REGULATOR RUTR"/>
    <property type="match status" value="1"/>
</dbReference>
<keyword evidence="3" id="KW-0804">Transcription</keyword>
<protein>
    <submittedName>
        <fullName evidence="5">Transcriptional regulator, TetR family</fullName>
    </submittedName>
</protein>
<keyword evidence="6" id="KW-1185">Reference proteome</keyword>
<dbReference type="Gene3D" id="1.10.10.60">
    <property type="entry name" value="Homeodomain-like"/>
    <property type="match status" value="1"/>
</dbReference>
<dbReference type="Proteomes" id="UP000199361">
    <property type="component" value="Unassembled WGS sequence"/>
</dbReference>
<dbReference type="STRING" id="568860.SAMN05421811_115237"/>
<dbReference type="RefSeq" id="WP_091090553.1">
    <property type="nucleotide sequence ID" value="NZ_FOHX01000015.1"/>
</dbReference>
<dbReference type="InterPro" id="IPR001647">
    <property type="entry name" value="HTH_TetR"/>
</dbReference>
<dbReference type="AlphaFoldDB" id="A0A1I0LE92"/>
<dbReference type="PANTHER" id="PTHR30055:SF234">
    <property type="entry name" value="HTH-TYPE TRANSCRIPTIONAL REGULATOR BETI"/>
    <property type="match status" value="1"/>
</dbReference>
<dbReference type="EMBL" id="FOHX01000015">
    <property type="protein sequence ID" value="SEU38416.1"/>
    <property type="molecule type" value="Genomic_DNA"/>
</dbReference>
<keyword evidence="1" id="KW-0805">Transcription regulation</keyword>
<dbReference type="GO" id="GO:0003700">
    <property type="term" value="F:DNA-binding transcription factor activity"/>
    <property type="evidence" value="ECO:0007669"/>
    <property type="project" value="TreeGrafter"/>
</dbReference>
<evidence type="ECO:0000313" key="5">
    <source>
        <dbReference type="EMBL" id="SEU38416.1"/>
    </source>
</evidence>
<evidence type="ECO:0000256" key="2">
    <source>
        <dbReference type="ARBA" id="ARBA00023125"/>
    </source>
</evidence>
<dbReference type="GO" id="GO:0000976">
    <property type="term" value="F:transcription cis-regulatory region binding"/>
    <property type="evidence" value="ECO:0007669"/>
    <property type="project" value="TreeGrafter"/>
</dbReference>
<dbReference type="InterPro" id="IPR009057">
    <property type="entry name" value="Homeodomain-like_sf"/>
</dbReference>
<feature type="domain" description="HTH tetR-type" evidence="4">
    <location>
        <begin position="19"/>
        <end position="66"/>
    </location>
</feature>